<dbReference type="InterPro" id="IPR004604">
    <property type="entry name" value="DNA_recomb/repair_RecN"/>
</dbReference>
<feature type="coiled-coil region" evidence="10">
    <location>
        <begin position="144"/>
        <end position="181"/>
    </location>
</feature>
<evidence type="ECO:0000256" key="5">
    <source>
        <dbReference type="ARBA" id="ARBA00022763"/>
    </source>
</evidence>
<proteinExistence type="inferred from homology"/>
<dbReference type="Pfam" id="PF02463">
    <property type="entry name" value="SMC_N"/>
    <property type="match status" value="1"/>
</dbReference>
<evidence type="ECO:0000256" key="8">
    <source>
        <dbReference type="ARBA" id="ARBA00033408"/>
    </source>
</evidence>
<gene>
    <name evidence="12" type="ORF">VJ920_10305</name>
</gene>
<dbReference type="InterPro" id="IPR003395">
    <property type="entry name" value="RecF/RecN/SMC_N"/>
</dbReference>
<dbReference type="Gene3D" id="3.40.50.300">
    <property type="entry name" value="P-loop containing nucleotide triphosphate hydrolases"/>
    <property type="match status" value="2"/>
</dbReference>
<keyword evidence="5 9" id="KW-0227">DNA damage</keyword>
<evidence type="ECO:0000256" key="2">
    <source>
        <dbReference type="ARBA" id="ARBA00009441"/>
    </source>
</evidence>
<evidence type="ECO:0000259" key="11">
    <source>
        <dbReference type="Pfam" id="PF02463"/>
    </source>
</evidence>
<comment type="caution">
    <text evidence="12">The sequence shown here is derived from an EMBL/GenBank/DDBJ whole genome shotgun (WGS) entry which is preliminary data.</text>
</comment>
<evidence type="ECO:0000256" key="4">
    <source>
        <dbReference type="ARBA" id="ARBA00022741"/>
    </source>
</evidence>
<keyword evidence="4" id="KW-0547">Nucleotide-binding</keyword>
<accession>A0ABU6J114</accession>
<protein>
    <recommendedName>
        <fullName evidence="3 9">DNA repair protein RecN</fullName>
    </recommendedName>
    <alternativeName>
        <fullName evidence="8 9">Recombination protein N</fullName>
    </alternativeName>
</protein>
<evidence type="ECO:0000313" key="13">
    <source>
        <dbReference type="Proteomes" id="UP001343724"/>
    </source>
</evidence>
<dbReference type="PIRSF" id="PIRSF003128">
    <property type="entry name" value="RecN"/>
    <property type="match status" value="1"/>
</dbReference>
<evidence type="ECO:0000256" key="7">
    <source>
        <dbReference type="ARBA" id="ARBA00023204"/>
    </source>
</evidence>
<evidence type="ECO:0000313" key="12">
    <source>
        <dbReference type="EMBL" id="MEC4295703.1"/>
    </source>
</evidence>
<dbReference type="Proteomes" id="UP001343724">
    <property type="component" value="Unassembled WGS sequence"/>
</dbReference>
<keyword evidence="13" id="KW-1185">Reference proteome</keyword>
<dbReference type="PANTHER" id="PTHR11059:SF0">
    <property type="entry name" value="DNA REPAIR PROTEIN RECN"/>
    <property type="match status" value="1"/>
</dbReference>
<evidence type="ECO:0000256" key="10">
    <source>
        <dbReference type="SAM" id="Coils"/>
    </source>
</evidence>
<comment type="function">
    <text evidence="1 9">May be involved in recombinational repair of damaged DNA.</text>
</comment>
<organism evidence="12 13">
    <name type="scientific">Adlercreutzia shanghongiae</name>
    <dbReference type="NCBI Taxonomy" id="3111773"/>
    <lineage>
        <taxon>Bacteria</taxon>
        <taxon>Bacillati</taxon>
        <taxon>Actinomycetota</taxon>
        <taxon>Coriobacteriia</taxon>
        <taxon>Eggerthellales</taxon>
        <taxon>Eggerthellaceae</taxon>
        <taxon>Adlercreutzia</taxon>
    </lineage>
</organism>
<dbReference type="PANTHER" id="PTHR11059">
    <property type="entry name" value="DNA REPAIR PROTEIN RECN"/>
    <property type="match status" value="1"/>
</dbReference>
<evidence type="ECO:0000256" key="1">
    <source>
        <dbReference type="ARBA" id="ARBA00003618"/>
    </source>
</evidence>
<evidence type="ECO:0000256" key="3">
    <source>
        <dbReference type="ARBA" id="ARBA00021315"/>
    </source>
</evidence>
<name>A0ABU6J114_9ACTN</name>
<feature type="domain" description="RecF/RecN/SMC N-terminal" evidence="11">
    <location>
        <begin position="3"/>
        <end position="494"/>
    </location>
</feature>
<comment type="similarity">
    <text evidence="2 9">Belongs to the RecN family.</text>
</comment>
<sequence>MIDEIQVRDVALIREASLAPSRGLTVLTGETGAGKTALVSAVKLLIGERADSSTVREGAKGAEVRGRLFPADPEADELVVVRKVSADGRSRATINGAMASVSELARAVGPLVELCGQHEYQALLKPAEHGRILDAWADLDAGVASEYRRALEEARTASETLEALRAQASASNAQLEEARFALQQIEAVNPQGGEYEEVRDWLARAEHAEVLARNSHGAADALSGDGGALDALNAAISLIDEAARADEGLAPFATSLRETCFVVEDVARDMAGYCDSIDFDGESLAAAQERMGALTGLMRSFGPTMEAVFERWDAAAALVGLVNDADDRIARAEAALAQAEEALGSAARAYNEAREEASPRLAAAVNEVLGRLEMGTASVVCTVSPLPRASWSAQGSAAVAFAFKPGASVQPRPLARIASGGEISRVMLAVKVALGAKDGTETLIFDEVDAGVGGSTANALAAVLAELAESHQVITITHLAQVAVLADAHYAVTKTGGDAPETLLSPLEGEARVAEVARLLSGTTTETSLAHARELLG</sequence>
<evidence type="ECO:0000256" key="9">
    <source>
        <dbReference type="PIRNR" id="PIRNR003128"/>
    </source>
</evidence>
<feature type="coiled-coil region" evidence="10">
    <location>
        <begin position="322"/>
        <end position="356"/>
    </location>
</feature>
<evidence type="ECO:0000256" key="6">
    <source>
        <dbReference type="ARBA" id="ARBA00022840"/>
    </source>
</evidence>
<dbReference type="EMBL" id="JAYMFH010000016">
    <property type="protein sequence ID" value="MEC4295703.1"/>
    <property type="molecule type" value="Genomic_DNA"/>
</dbReference>
<keyword evidence="6" id="KW-0067">ATP-binding</keyword>
<keyword evidence="7 9" id="KW-0234">DNA repair</keyword>
<reference evidence="12 13" key="1">
    <citation type="submission" date="2024-01" db="EMBL/GenBank/DDBJ databases">
        <title>novel species in genus Adlercreutzia.</title>
        <authorList>
            <person name="Liu X."/>
        </authorList>
    </citation>
    <scope>NUCLEOTIDE SEQUENCE [LARGE SCALE GENOMIC DNA]</scope>
    <source>
        <strain evidence="12 13">R22</strain>
    </source>
</reference>
<keyword evidence="10" id="KW-0175">Coiled coil</keyword>
<dbReference type="InterPro" id="IPR027417">
    <property type="entry name" value="P-loop_NTPase"/>
</dbReference>
<dbReference type="SUPFAM" id="SSF52540">
    <property type="entry name" value="P-loop containing nucleoside triphosphate hydrolases"/>
    <property type="match status" value="1"/>
</dbReference>
<dbReference type="RefSeq" id="WP_326455096.1">
    <property type="nucleotide sequence ID" value="NZ_JAYMFH010000016.1"/>
</dbReference>